<dbReference type="CDD" id="cd14789">
    <property type="entry name" value="Tiki"/>
    <property type="match status" value="1"/>
</dbReference>
<evidence type="ECO:0000256" key="9">
    <source>
        <dbReference type="ARBA" id="ARBA00022989"/>
    </source>
</evidence>
<dbReference type="GO" id="GO:0004222">
    <property type="term" value="F:metalloendopeptidase activity"/>
    <property type="evidence" value="ECO:0007669"/>
    <property type="project" value="TreeGrafter"/>
</dbReference>
<evidence type="ECO:0000256" key="3">
    <source>
        <dbReference type="ARBA" id="ARBA00004479"/>
    </source>
</evidence>
<feature type="chain" id="PRO_5038673054" evidence="13">
    <location>
        <begin position="19"/>
        <end position="293"/>
    </location>
</feature>
<keyword evidence="5" id="KW-0812">Transmembrane</keyword>
<name>A0A9D9HV70_9BACT</name>
<evidence type="ECO:0000256" key="6">
    <source>
        <dbReference type="ARBA" id="ARBA00022723"/>
    </source>
</evidence>
<evidence type="ECO:0000256" key="12">
    <source>
        <dbReference type="ARBA" id="ARBA00023180"/>
    </source>
</evidence>
<dbReference type="GO" id="GO:0016020">
    <property type="term" value="C:membrane"/>
    <property type="evidence" value="ECO:0007669"/>
    <property type="project" value="UniProtKB-SubCell"/>
</dbReference>
<accession>A0A9D9HV70</accession>
<dbReference type="GO" id="GO:0006508">
    <property type="term" value="P:proteolysis"/>
    <property type="evidence" value="ECO:0007669"/>
    <property type="project" value="UniProtKB-KW"/>
</dbReference>
<reference evidence="14" key="2">
    <citation type="journal article" date="2021" name="PeerJ">
        <title>Extensive microbial diversity within the chicken gut microbiome revealed by metagenomics and culture.</title>
        <authorList>
            <person name="Gilroy R."/>
            <person name="Ravi A."/>
            <person name="Getino M."/>
            <person name="Pursley I."/>
            <person name="Horton D.L."/>
            <person name="Alikhan N.F."/>
            <person name="Baker D."/>
            <person name="Gharbi K."/>
            <person name="Hall N."/>
            <person name="Watson M."/>
            <person name="Adriaenssens E.M."/>
            <person name="Foster-Nyarko E."/>
            <person name="Jarju S."/>
            <person name="Secka A."/>
            <person name="Antonio M."/>
            <person name="Oren A."/>
            <person name="Chaudhuri R.R."/>
            <person name="La Ragione R."/>
            <person name="Hildebrand F."/>
            <person name="Pallen M.J."/>
        </authorList>
    </citation>
    <scope>NUCLEOTIDE SEQUENCE</scope>
    <source>
        <strain evidence="14">G3-3990</strain>
    </source>
</reference>
<dbReference type="AlphaFoldDB" id="A0A9D9HV70"/>
<keyword evidence="10" id="KW-0482">Metalloprotease</keyword>
<keyword evidence="12" id="KW-0325">Glycoprotein</keyword>
<evidence type="ECO:0000313" key="15">
    <source>
        <dbReference type="Proteomes" id="UP000823641"/>
    </source>
</evidence>
<comment type="subcellular location">
    <subcellularLocation>
        <location evidence="3">Membrane</location>
        <topology evidence="3">Single-pass type I membrane protein</topology>
    </subcellularLocation>
</comment>
<dbReference type="Pfam" id="PF01963">
    <property type="entry name" value="TraB_PrgY_gumN"/>
    <property type="match status" value="1"/>
</dbReference>
<keyword evidence="9" id="KW-1133">Transmembrane helix</keyword>
<reference evidence="14" key="1">
    <citation type="submission" date="2020-10" db="EMBL/GenBank/DDBJ databases">
        <authorList>
            <person name="Gilroy R."/>
        </authorList>
    </citation>
    <scope>NUCLEOTIDE SEQUENCE</scope>
    <source>
        <strain evidence="14">G3-3990</strain>
    </source>
</reference>
<evidence type="ECO:0000256" key="8">
    <source>
        <dbReference type="ARBA" id="ARBA00022801"/>
    </source>
</evidence>
<evidence type="ECO:0000256" key="2">
    <source>
        <dbReference type="ARBA" id="ARBA00001941"/>
    </source>
</evidence>
<sequence>MKKISVWLILLCSFTANAQLLWKISNNGLDKPSFIFGTHHLAPHSIIDSVAGFQEALNDVAQVYGEVDLNEIQDPSYVLKMQKAIMLLGDTTLHTLLTKRQYRLADVKARQILGIGLSQMDNLKPSFLCSQIAIVLYANIIKDYEPEMQLDLWILTEAQKQEKKIGGLETTDFQLDLLFNYQSLKRQAKQLYSLLMHTDLFVRQAESITNAYLSQNLESMEKASNLKTGFASDYRPEEMEVILYGRNDKWVKLMPSIMADNPTLFVVGALHLLGERGILHQLREQGYTVEAVN</sequence>
<evidence type="ECO:0000256" key="7">
    <source>
        <dbReference type="ARBA" id="ARBA00022729"/>
    </source>
</evidence>
<evidence type="ECO:0000256" key="13">
    <source>
        <dbReference type="SAM" id="SignalP"/>
    </source>
</evidence>
<dbReference type="EMBL" id="JADIMG010000092">
    <property type="protein sequence ID" value="MBO8460600.1"/>
    <property type="molecule type" value="Genomic_DNA"/>
</dbReference>
<evidence type="ECO:0000313" key="14">
    <source>
        <dbReference type="EMBL" id="MBO8460600.1"/>
    </source>
</evidence>
<proteinExistence type="predicted"/>
<comment type="cofactor">
    <cofactor evidence="2">
        <name>Co(2+)</name>
        <dbReference type="ChEBI" id="CHEBI:48828"/>
    </cofactor>
</comment>
<keyword evidence="7 13" id="KW-0732">Signal</keyword>
<keyword evidence="8" id="KW-0378">Hydrolase</keyword>
<evidence type="ECO:0000256" key="1">
    <source>
        <dbReference type="ARBA" id="ARBA00001936"/>
    </source>
</evidence>
<dbReference type="PANTHER" id="PTHR31120">
    <property type="entry name" value="METALLOPROTEASE TIKI"/>
    <property type="match status" value="1"/>
</dbReference>
<evidence type="ECO:0000256" key="10">
    <source>
        <dbReference type="ARBA" id="ARBA00023049"/>
    </source>
</evidence>
<dbReference type="Proteomes" id="UP000823641">
    <property type="component" value="Unassembled WGS sequence"/>
</dbReference>
<keyword evidence="4" id="KW-0645">Protease</keyword>
<gene>
    <name evidence="14" type="ORF">IAA73_09735</name>
</gene>
<evidence type="ECO:0000256" key="5">
    <source>
        <dbReference type="ARBA" id="ARBA00022692"/>
    </source>
</evidence>
<organism evidence="14 15">
    <name type="scientific">Candidatus Gallipaludibacter merdavium</name>
    <dbReference type="NCBI Taxonomy" id="2840839"/>
    <lineage>
        <taxon>Bacteria</taxon>
        <taxon>Pseudomonadati</taxon>
        <taxon>Bacteroidota</taxon>
        <taxon>Bacteroidia</taxon>
        <taxon>Bacteroidales</taxon>
        <taxon>Candidatus Gallipaludibacter</taxon>
    </lineage>
</organism>
<comment type="caution">
    <text evidence="14">The sequence shown here is derived from an EMBL/GenBank/DDBJ whole genome shotgun (WGS) entry which is preliminary data.</text>
</comment>
<dbReference type="InterPro" id="IPR040230">
    <property type="entry name" value="TIKI1/2-like"/>
</dbReference>
<evidence type="ECO:0000256" key="11">
    <source>
        <dbReference type="ARBA" id="ARBA00023136"/>
    </source>
</evidence>
<dbReference type="PANTHER" id="PTHR31120:SF6">
    <property type="entry name" value="METALLOPROTEASE TIKI HOMOLOG"/>
    <property type="match status" value="1"/>
</dbReference>
<dbReference type="GO" id="GO:0046872">
    <property type="term" value="F:metal ion binding"/>
    <property type="evidence" value="ECO:0007669"/>
    <property type="project" value="UniProtKB-KW"/>
</dbReference>
<comment type="cofactor">
    <cofactor evidence="1">
        <name>Mn(2+)</name>
        <dbReference type="ChEBI" id="CHEBI:29035"/>
    </cofactor>
</comment>
<dbReference type="InterPro" id="IPR002816">
    <property type="entry name" value="TraB/PrgY/GumN_fam"/>
</dbReference>
<evidence type="ECO:0000256" key="4">
    <source>
        <dbReference type="ARBA" id="ARBA00022670"/>
    </source>
</evidence>
<feature type="signal peptide" evidence="13">
    <location>
        <begin position="1"/>
        <end position="18"/>
    </location>
</feature>
<keyword evidence="11" id="KW-0472">Membrane</keyword>
<dbReference type="GO" id="GO:0030178">
    <property type="term" value="P:negative regulation of Wnt signaling pathway"/>
    <property type="evidence" value="ECO:0007669"/>
    <property type="project" value="InterPro"/>
</dbReference>
<protein>
    <submittedName>
        <fullName evidence="14">TraB/GumN family protein</fullName>
    </submittedName>
</protein>
<keyword evidence="6" id="KW-0479">Metal-binding</keyword>